<protein>
    <submittedName>
        <fullName evidence="2">Uncharacterized protein</fullName>
    </submittedName>
</protein>
<feature type="compositionally biased region" description="Basic residues" evidence="1">
    <location>
        <begin position="308"/>
        <end position="319"/>
    </location>
</feature>
<feature type="region of interest" description="Disordered" evidence="1">
    <location>
        <begin position="296"/>
        <end position="326"/>
    </location>
</feature>
<feature type="compositionally biased region" description="Basic and acidic residues" evidence="1">
    <location>
        <begin position="93"/>
        <end position="103"/>
    </location>
</feature>
<evidence type="ECO:0000256" key="1">
    <source>
        <dbReference type="SAM" id="MobiDB-lite"/>
    </source>
</evidence>
<organism evidence="2 3">
    <name type="scientific">Hebeloma cylindrosporum</name>
    <dbReference type="NCBI Taxonomy" id="76867"/>
    <lineage>
        <taxon>Eukaryota</taxon>
        <taxon>Fungi</taxon>
        <taxon>Dikarya</taxon>
        <taxon>Basidiomycota</taxon>
        <taxon>Agaricomycotina</taxon>
        <taxon>Agaricomycetes</taxon>
        <taxon>Agaricomycetidae</taxon>
        <taxon>Agaricales</taxon>
        <taxon>Agaricineae</taxon>
        <taxon>Hymenogastraceae</taxon>
        <taxon>Hebeloma</taxon>
    </lineage>
</organism>
<feature type="compositionally biased region" description="Basic and acidic residues" evidence="1">
    <location>
        <begin position="114"/>
        <end position="130"/>
    </location>
</feature>
<sequence>MNSRFQVGKDAAVGAEATRIVGASSSSLESLAHISLTGRAQASARRQMAKLDPSRWQDDGDERSSAGDIDKRVHDLFDSSLRLLPRASVGGDTDNRREGRHQTTAETLTWPDGLKSEEATDSPERAYDGDIDNKRVRSIRATPINVAPPSGQGSGSIGRTQTLAGRVLVQLLRGDERDGLKSEEAADSPKRAYAGDIDNKRVHHLLDSSLRLLAPSSGQGPGKIIGASSSMESVAHISVTGRTKTLARRKRDTGGNSLKFITRSPSYPPTNTRKRTNDGGTLAEVFCRNLMKSEGEETYWDEHSLTPSRHRRRASRRPTRTNLGGS</sequence>
<proteinExistence type="predicted"/>
<keyword evidence="3" id="KW-1185">Reference proteome</keyword>
<reference evidence="2 3" key="1">
    <citation type="submission" date="2014-04" db="EMBL/GenBank/DDBJ databases">
        <authorList>
            <consortium name="DOE Joint Genome Institute"/>
            <person name="Kuo A."/>
            <person name="Gay G."/>
            <person name="Dore J."/>
            <person name="Kohler A."/>
            <person name="Nagy L.G."/>
            <person name="Floudas D."/>
            <person name="Copeland A."/>
            <person name="Barry K.W."/>
            <person name="Cichocki N."/>
            <person name="Veneault-Fourrey C."/>
            <person name="LaButti K."/>
            <person name="Lindquist E.A."/>
            <person name="Lipzen A."/>
            <person name="Lundell T."/>
            <person name="Morin E."/>
            <person name="Murat C."/>
            <person name="Sun H."/>
            <person name="Tunlid A."/>
            <person name="Henrissat B."/>
            <person name="Grigoriev I.V."/>
            <person name="Hibbett D.S."/>
            <person name="Martin F."/>
            <person name="Nordberg H.P."/>
            <person name="Cantor M.N."/>
            <person name="Hua S.X."/>
        </authorList>
    </citation>
    <scope>NUCLEOTIDE SEQUENCE [LARGE SCALE GENOMIC DNA]</scope>
    <source>
        <strain evidence="3">h7</strain>
    </source>
</reference>
<dbReference type="HOGENOM" id="CLU_852738_0_0_1"/>
<dbReference type="AlphaFoldDB" id="A0A0C3BJ51"/>
<evidence type="ECO:0000313" key="2">
    <source>
        <dbReference type="EMBL" id="KIM36740.1"/>
    </source>
</evidence>
<feature type="compositionally biased region" description="Basic and acidic residues" evidence="1">
    <location>
        <begin position="52"/>
        <end position="71"/>
    </location>
</feature>
<feature type="region of interest" description="Disordered" evidence="1">
    <location>
        <begin position="36"/>
        <end position="71"/>
    </location>
</feature>
<feature type="region of interest" description="Disordered" evidence="1">
    <location>
        <begin position="86"/>
        <end position="130"/>
    </location>
</feature>
<dbReference type="EMBL" id="KN831802">
    <property type="protein sequence ID" value="KIM36740.1"/>
    <property type="molecule type" value="Genomic_DNA"/>
</dbReference>
<name>A0A0C3BJ51_HEBCY</name>
<reference evidence="3" key="2">
    <citation type="submission" date="2015-01" db="EMBL/GenBank/DDBJ databases">
        <title>Evolutionary Origins and Diversification of the Mycorrhizal Mutualists.</title>
        <authorList>
            <consortium name="DOE Joint Genome Institute"/>
            <consortium name="Mycorrhizal Genomics Consortium"/>
            <person name="Kohler A."/>
            <person name="Kuo A."/>
            <person name="Nagy L.G."/>
            <person name="Floudas D."/>
            <person name="Copeland A."/>
            <person name="Barry K.W."/>
            <person name="Cichocki N."/>
            <person name="Veneault-Fourrey C."/>
            <person name="LaButti K."/>
            <person name="Lindquist E.A."/>
            <person name="Lipzen A."/>
            <person name="Lundell T."/>
            <person name="Morin E."/>
            <person name="Murat C."/>
            <person name="Riley R."/>
            <person name="Ohm R."/>
            <person name="Sun H."/>
            <person name="Tunlid A."/>
            <person name="Henrissat B."/>
            <person name="Grigoriev I.V."/>
            <person name="Hibbett D.S."/>
            <person name="Martin F."/>
        </authorList>
    </citation>
    <scope>NUCLEOTIDE SEQUENCE [LARGE SCALE GENOMIC DNA]</scope>
    <source>
        <strain evidence="3">h7</strain>
    </source>
</reference>
<evidence type="ECO:0000313" key="3">
    <source>
        <dbReference type="Proteomes" id="UP000053424"/>
    </source>
</evidence>
<dbReference type="Proteomes" id="UP000053424">
    <property type="component" value="Unassembled WGS sequence"/>
</dbReference>
<feature type="region of interest" description="Disordered" evidence="1">
    <location>
        <begin position="241"/>
        <end position="278"/>
    </location>
</feature>
<gene>
    <name evidence="2" type="ORF">M413DRAFT_31373</name>
</gene>
<accession>A0A0C3BJ51</accession>